<dbReference type="InterPro" id="IPR035979">
    <property type="entry name" value="RBD_domain_sf"/>
</dbReference>
<dbReference type="SMART" id="SM00360">
    <property type="entry name" value="RRM"/>
    <property type="match status" value="1"/>
</dbReference>
<dbReference type="Proteomes" id="UP000308199">
    <property type="component" value="Unassembled WGS sequence"/>
</dbReference>
<organism evidence="5 6">
    <name type="scientific">Phellinidium pouzarii</name>
    <dbReference type="NCBI Taxonomy" id="167371"/>
    <lineage>
        <taxon>Eukaryota</taxon>
        <taxon>Fungi</taxon>
        <taxon>Dikarya</taxon>
        <taxon>Basidiomycota</taxon>
        <taxon>Agaricomycotina</taxon>
        <taxon>Agaricomycetes</taxon>
        <taxon>Hymenochaetales</taxon>
        <taxon>Hymenochaetaceae</taxon>
        <taxon>Phellinidium</taxon>
    </lineage>
</organism>
<comment type="caution">
    <text evidence="5">The sequence shown here is derived from an EMBL/GenBank/DDBJ whole genome shotgun (WGS) entry which is preliminary data.</text>
</comment>
<gene>
    <name evidence="5" type="ORF">EW145_g348</name>
</gene>
<dbReference type="SMART" id="SM01218">
    <property type="entry name" value="FoP_duplication"/>
    <property type="match status" value="1"/>
</dbReference>
<evidence type="ECO:0000256" key="3">
    <source>
        <dbReference type="SAM" id="MobiDB-lite"/>
    </source>
</evidence>
<feature type="domain" description="RRM" evidence="4">
    <location>
        <begin position="45"/>
        <end position="123"/>
    </location>
</feature>
<dbReference type="InterPro" id="IPR025715">
    <property type="entry name" value="FoP_C"/>
</dbReference>
<dbReference type="PANTHER" id="PTHR19965:SF35">
    <property type="entry name" value="RNA ANNEALING PROTEIN YRA1"/>
    <property type="match status" value="1"/>
</dbReference>
<dbReference type="GO" id="GO:0005634">
    <property type="term" value="C:nucleus"/>
    <property type="evidence" value="ECO:0007669"/>
    <property type="project" value="TreeGrafter"/>
</dbReference>
<dbReference type="InterPro" id="IPR000504">
    <property type="entry name" value="RRM_dom"/>
</dbReference>
<dbReference type="InterPro" id="IPR051229">
    <property type="entry name" value="ALYREF_mRNA_export"/>
</dbReference>
<dbReference type="Pfam" id="PF00076">
    <property type="entry name" value="RRM_1"/>
    <property type="match status" value="1"/>
</dbReference>
<evidence type="ECO:0000256" key="1">
    <source>
        <dbReference type="ARBA" id="ARBA00022884"/>
    </source>
</evidence>
<dbReference type="AlphaFoldDB" id="A0A4S4LKJ9"/>
<reference evidence="5 6" key="1">
    <citation type="submission" date="2019-02" db="EMBL/GenBank/DDBJ databases">
        <title>Genome sequencing of the rare red list fungi Phellinidium pouzarii.</title>
        <authorList>
            <person name="Buettner E."/>
            <person name="Kellner H."/>
        </authorList>
    </citation>
    <scope>NUCLEOTIDE SEQUENCE [LARGE SCALE GENOMIC DNA]</scope>
    <source>
        <strain evidence="5 6">DSM 108285</strain>
    </source>
</reference>
<evidence type="ECO:0000313" key="5">
    <source>
        <dbReference type="EMBL" id="THH11918.1"/>
    </source>
</evidence>
<protein>
    <recommendedName>
        <fullName evidence="4">RRM domain-containing protein</fullName>
    </recommendedName>
</protein>
<accession>A0A4S4LKJ9</accession>
<dbReference type="OrthoDB" id="346839at2759"/>
<feature type="compositionally biased region" description="Low complexity" evidence="3">
    <location>
        <begin position="218"/>
        <end position="234"/>
    </location>
</feature>
<feature type="compositionally biased region" description="Basic residues" evidence="3">
    <location>
        <begin position="187"/>
        <end position="200"/>
    </location>
</feature>
<dbReference type="EMBL" id="SGPK01000006">
    <property type="protein sequence ID" value="THH11918.1"/>
    <property type="molecule type" value="Genomic_DNA"/>
</dbReference>
<dbReference type="GO" id="GO:0003729">
    <property type="term" value="F:mRNA binding"/>
    <property type="evidence" value="ECO:0007669"/>
    <property type="project" value="TreeGrafter"/>
</dbReference>
<evidence type="ECO:0000259" key="4">
    <source>
        <dbReference type="PROSITE" id="PS50102"/>
    </source>
</evidence>
<feature type="region of interest" description="Disordered" evidence="3">
    <location>
        <begin position="178"/>
        <end position="234"/>
    </location>
</feature>
<name>A0A4S4LKJ9_9AGAM</name>
<keyword evidence="1 2" id="KW-0694">RNA-binding</keyword>
<evidence type="ECO:0000313" key="6">
    <source>
        <dbReference type="Proteomes" id="UP000308199"/>
    </source>
</evidence>
<sequence length="234" mass="24775">MRRQRRGGARQGILGRTVAVDAAATKAQRKAAIVGKPVNPAQTAEKIMVSGLPTDVSEAQIKELFSTTVGPLRDIQLHYGPQGKWNGSATVLFSQKGHGTKAYDTYNNRLIDGTLLLFTHVLSIAGANFAHRCGNSPFNLPPDLPIVTEKPMRIEIIYDPAKLPLPLASRVAPAPVAAPGRVERVGGRAKRGRGSNKRTGPRPQKSVADLDAEMEDYTAASNPTAAAAGAAPAT</sequence>
<keyword evidence="6" id="KW-1185">Reference proteome</keyword>
<dbReference type="Gene3D" id="3.30.70.330">
    <property type="match status" value="1"/>
</dbReference>
<dbReference type="PROSITE" id="PS50102">
    <property type="entry name" value="RRM"/>
    <property type="match status" value="1"/>
</dbReference>
<dbReference type="InterPro" id="IPR012677">
    <property type="entry name" value="Nucleotide-bd_a/b_plait_sf"/>
</dbReference>
<dbReference type="PANTHER" id="PTHR19965">
    <property type="entry name" value="RNA AND EXPORT FACTOR BINDING PROTEIN"/>
    <property type="match status" value="1"/>
</dbReference>
<proteinExistence type="predicted"/>
<evidence type="ECO:0000256" key="2">
    <source>
        <dbReference type="PROSITE-ProRule" id="PRU00176"/>
    </source>
</evidence>
<dbReference type="SUPFAM" id="SSF54928">
    <property type="entry name" value="RNA-binding domain, RBD"/>
    <property type="match status" value="1"/>
</dbReference>